<dbReference type="PANTHER" id="PTHR43459:SF1">
    <property type="entry name" value="EG:BACN32G11.4 PROTEIN"/>
    <property type="match status" value="1"/>
</dbReference>
<keyword evidence="2" id="KW-0413">Isomerase</keyword>
<dbReference type="Gene3D" id="1.10.12.10">
    <property type="entry name" value="Lyase 2-enoyl-coa Hydratase, Chain A, domain 2"/>
    <property type="match status" value="1"/>
</dbReference>
<dbReference type="Proteomes" id="UP000001024">
    <property type="component" value="Chromosome"/>
</dbReference>
<organism evidence="2 3">
    <name type="scientific">Thermoplasma acidophilum (strain ATCC 25905 / DSM 1728 / JCM 9062 / NBRC 15155 / AMRC-C165)</name>
    <dbReference type="NCBI Taxonomy" id="273075"/>
    <lineage>
        <taxon>Archaea</taxon>
        <taxon>Methanobacteriati</taxon>
        <taxon>Thermoplasmatota</taxon>
        <taxon>Thermoplasmata</taxon>
        <taxon>Thermoplasmatales</taxon>
        <taxon>Thermoplasmataceae</taxon>
        <taxon>Thermoplasma</taxon>
    </lineage>
</organism>
<evidence type="ECO:0000256" key="1">
    <source>
        <dbReference type="SAM" id="Phobius"/>
    </source>
</evidence>
<dbReference type="SUPFAM" id="SSF52096">
    <property type="entry name" value="ClpP/crotonase"/>
    <property type="match status" value="1"/>
</dbReference>
<gene>
    <name evidence="2" type="ordered locus">Ta0440</name>
</gene>
<evidence type="ECO:0000313" key="3">
    <source>
        <dbReference type="Proteomes" id="UP000001024"/>
    </source>
</evidence>
<dbReference type="InterPro" id="IPR029045">
    <property type="entry name" value="ClpP/crotonase-like_dom_sf"/>
</dbReference>
<dbReference type="PaxDb" id="273075-Ta0440"/>
<keyword evidence="1" id="KW-0812">Transmembrane</keyword>
<dbReference type="InterPro" id="IPR014748">
    <property type="entry name" value="Enoyl-CoA_hydra_C"/>
</dbReference>
<evidence type="ECO:0000313" key="2">
    <source>
        <dbReference type="EMBL" id="CAC11582.1"/>
    </source>
</evidence>
<keyword evidence="1" id="KW-1133">Transmembrane helix</keyword>
<dbReference type="PANTHER" id="PTHR43459">
    <property type="entry name" value="ENOYL-COA HYDRATASE"/>
    <property type="match status" value="1"/>
</dbReference>
<dbReference type="EMBL" id="AL445064">
    <property type="protein sequence ID" value="CAC11582.1"/>
    <property type="molecule type" value="Genomic_DNA"/>
</dbReference>
<dbReference type="GO" id="GO:0016853">
    <property type="term" value="F:isomerase activity"/>
    <property type="evidence" value="ECO:0007669"/>
    <property type="project" value="UniProtKB-KW"/>
</dbReference>
<dbReference type="KEGG" id="tac:Ta0440"/>
<dbReference type="NCBIfam" id="NF004725">
    <property type="entry name" value="PRK06072.1"/>
    <property type="match status" value="1"/>
</dbReference>
<dbReference type="SMR" id="Q9HL00"/>
<dbReference type="EnsemblBacteria" id="CAC11582">
    <property type="protein sequence ID" value="CAC11582"/>
    <property type="gene ID" value="CAC11582"/>
</dbReference>
<dbReference type="Pfam" id="PF00378">
    <property type="entry name" value="ECH_1"/>
    <property type="match status" value="1"/>
</dbReference>
<proteinExistence type="predicted"/>
<sequence length="245" mass="26698">MVATITIDRPNRMNALDSETRRVIISALDEIENNADIRVVIITGSGKVFSAGADLSDTRGEISEDLLRSDLEDSFHIIAKKIRNSRKIFISAVDGIAAGAGISIAFLCDLVFASPRTRFVLAFQGVGLAPDTGLSYILTKLAGARFSRHLIVGGEFSAEYAHEAGILELASDPLSQARDMARSIASGPFKAYSTAKAFITYSLFGDFEEFLRLESRDQSKLALSHDFVEGVAAFREKRKPRFTGN</sequence>
<dbReference type="FunCoup" id="Q9HL00">
    <property type="interactions" value="13"/>
</dbReference>
<dbReference type="InterPro" id="IPR001753">
    <property type="entry name" value="Enoyl-CoA_hydra/iso"/>
</dbReference>
<protein>
    <submittedName>
        <fullName evidence="2">Probable enoyl-CoA isomerase</fullName>
    </submittedName>
</protein>
<name>Q9HL00_THEAC</name>
<dbReference type="AlphaFoldDB" id="Q9HL00"/>
<dbReference type="HOGENOM" id="CLU_009834_7_2_2"/>
<dbReference type="CDD" id="cd06558">
    <property type="entry name" value="crotonase-like"/>
    <property type="match status" value="1"/>
</dbReference>
<feature type="transmembrane region" description="Helical" evidence="1">
    <location>
        <begin position="88"/>
        <end position="113"/>
    </location>
</feature>
<keyword evidence="1" id="KW-0472">Membrane</keyword>
<reference evidence="2 3" key="1">
    <citation type="journal article" date="2000" name="Nature">
        <title>The genome sequence of the thermoacidophilic scavenger Thermoplasma acidophilum.</title>
        <authorList>
            <person name="Ruepp A."/>
            <person name="Graml W."/>
            <person name="Santos-Martinez M.L."/>
            <person name="Koretke K.K."/>
            <person name="Volker C."/>
            <person name="Mewes H.W."/>
            <person name="Frishman D."/>
            <person name="Stocker S."/>
            <person name="Lupas A.N."/>
            <person name="Baumeister W."/>
        </authorList>
    </citation>
    <scope>NUCLEOTIDE SEQUENCE [LARGE SCALE GENOMIC DNA]</scope>
    <source>
        <strain evidence="3">ATCC 25905 / DSM 1728 / JCM 9062 / NBRC 15155 / AMRC-C165</strain>
    </source>
</reference>
<keyword evidence="3" id="KW-1185">Reference proteome</keyword>
<dbReference type="STRING" id="273075.gene:9571660"/>
<dbReference type="InParanoid" id="Q9HL00"/>
<dbReference type="eggNOG" id="arCOG00239">
    <property type="taxonomic scope" value="Archaea"/>
</dbReference>
<dbReference type="Gene3D" id="3.90.226.10">
    <property type="entry name" value="2-enoyl-CoA Hydratase, Chain A, domain 1"/>
    <property type="match status" value="1"/>
</dbReference>
<accession>Q9HL00</accession>